<accession>A0A918Y977</accession>
<comment type="caution">
    <text evidence="1">The sequence shown here is derived from an EMBL/GenBank/DDBJ whole genome shotgun (WGS) entry which is preliminary data.</text>
</comment>
<evidence type="ECO:0000313" key="1">
    <source>
        <dbReference type="EMBL" id="GHD93660.1"/>
    </source>
</evidence>
<evidence type="ECO:0000313" key="2">
    <source>
        <dbReference type="Proteomes" id="UP000608955"/>
    </source>
</evidence>
<organism evidence="1 2">
    <name type="scientific">Streptomyces naganishii JCM 4654</name>
    <dbReference type="NCBI Taxonomy" id="1306179"/>
    <lineage>
        <taxon>Bacteria</taxon>
        <taxon>Bacillati</taxon>
        <taxon>Actinomycetota</taxon>
        <taxon>Actinomycetes</taxon>
        <taxon>Kitasatosporales</taxon>
        <taxon>Streptomycetaceae</taxon>
        <taxon>Streptomyces</taxon>
    </lineage>
</organism>
<reference evidence="1" key="1">
    <citation type="journal article" date="2014" name="Int. J. Syst. Evol. Microbiol.">
        <title>Complete genome sequence of Corynebacterium casei LMG S-19264T (=DSM 44701T), isolated from a smear-ripened cheese.</title>
        <authorList>
            <consortium name="US DOE Joint Genome Institute (JGI-PGF)"/>
            <person name="Walter F."/>
            <person name="Albersmeier A."/>
            <person name="Kalinowski J."/>
            <person name="Ruckert C."/>
        </authorList>
    </citation>
    <scope>NUCLEOTIDE SEQUENCE</scope>
    <source>
        <strain evidence="1">JCM 4654</strain>
    </source>
</reference>
<dbReference type="Proteomes" id="UP000608955">
    <property type="component" value="Unassembled WGS sequence"/>
</dbReference>
<dbReference type="RefSeq" id="WP_190180227.1">
    <property type="nucleotide sequence ID" value="NZ_BMVF01000015.1"/>
</dbReference>
<sequence length="433" mass="47500">MSRDEYLLPAAMRELPAPWNDLTHRRSAALAELSPEGAAQALEVLRASLPRHRHSMHGWDEELRDAYDDRDDHTLDEADAWLTRLMPTTADVTRERVAEVLVKWSELGVPTVSSPPTRQQIDLTAAEWATSVRQALASDAFAHLGRGAFTGHEAEAAGLAAAYVRVGLAVESAVRLLMALGRPHGEDALLELVHDDEVGDFRQYVRSRLLVLRRPGHEARGRQPVRGEEPLLPAAVREIPYGWATGFQWPPTLPVTEENVARARAVLLAGAPAGPVPEPVPSPAWSGRGGEEPPPAWLETRQVMRELMPYASHVTRERMTEAMRECALLGIPGVPRDPAGEEGTRFVRRWVTWIGGWIAGEVFNWLGTYVGDGALLTPWATELAERYARCGVAADQAVSMLRQHHTTAGALAALGRIAADDTLPPLVRKEATL</sequence>
<name>A0A918Y977_9ACTN</name>
<dbReference type="EMBL" id="BMVF01000015">
    <property type="protein sequence ID" value="GHD93660.1"/>
    <property type="molecule type" value="Genomic_DNA"/>
</dbReference>
<gene>
    <name evidence="1" type="ORF">GCM10010508_51420</name>
</gene>
<protein>
    <submittedName>
        <fullName evidence="1">Uncharacterized protein</fullName>
    </submittedName>
</protein>
<dbReference type="AlphaFoldDB" id="A0A918Y977"/>
<keyword evidence="2" id="KW-1185">Reference proteome</keyword>
<reference evidence="1" key="2">
    <citation type="submission" date="2020-09" db="EMBL/GenBank/DDBJ databases">
        <authorList>
            <person name="Sun Q."/>
            <person name="Ohkuma M."/>
        </authorList>
    </citation>
    <scope>NUCLEOTIDE SEQUENCE</scope>
    <source>
        <strain evidence="1">JCM 4654</strain>
    </source>
</reference>
<proteinExistence type="predicted"/>